<reference evidence="3" key="1">
    <citation type="submission" date="2016-01" db="EMBL/GenBank/DDBJ databases">
        <title>Whole genome sequencing of Bhargavaea cecembensis T14.</title>
        <authorList>
            <person name="Hong K.W."/>
        </authorList>
    </citation>
    <scope>NUCLEOTIDE SEQUENCE [LARGE SCALE GENOMIC DNA]</scope>
    <source>
        <strain evidence="3">M19</strain>
    </source>
</reference>
<dbReference type="AlphaFoldDB" id="A0A165INW2"/>
<proteinExistence type="predicted"/>
<dbReference type="Proteomes" id="UP000076510">
    <property type="component" value="Unassembled WGS sequence"/>
</dbReference>
<organism evidence="2 3">
    <name type="scientific">Rossellomorea marisflavi</name>
    <dbReference type="NCBI Taxonomy" id="189381"/>
    <lineage>
        <taxon>Bacteria</taxon>
        <taxon>Bacillati</taxon>
        <taxon>Bacillota</taxon>
        <taxon>Bacilli</taxon>
        <taxon>Bacillales</taxon>
        <taxon>Bacillaceae</taxon>
        <taxon>Rossellomorea</taxon>
    </lineage>
</organism>
<evidence type="ECO:0000259" key="1">
    <source>
        <dbReference type="Pfam" id="PF04230"/>
    </source>
</evidence>
<sequence>MFNKLRNTIFRPIKYKMFLHLGRDLTKKLPSKSEKKVFIMLAADYDNLGDVAITEAQFNFLSENLPHHKIIKIDTRDTYRMIKSIKRVINHEDIVTIVGGGNMGDLYEGYEELRRNIVKTFKENRIISFPQTIDFSDTRSGKNSLNRTIKAYNSHPRLSIFAREEISYNKMKEIFPRNNVELVPDIVLSQHKGIEIKNNRKGIILCLRDDLEQSISDTFKADLIKYVKNLETPFEFYDTHLGSENLSNVDLSRELEKILGQFSKSQLVITDRLHGMIFAAITGTSCIVLPNSNHKIIGTYEKWLKEISSITLLKDTKSSSEMKKILTDKWSVLEGETLETSIDEKFEALRKSLR</sequence>
<dbReference type="OrthoDB" id="9807674at2"/>
<dbReference type="EMBL" id="LQQY01000045">
    <property type="protein sequence ID" value="KZE43899.1"/>
    <property type="molecule type" value="Genomic_DNA"/>
</dbReference>
<comment type="caution">
    <text evidence="2">The sequence shown here is derived from an EMBL/GenBank/DDBJ whole genome shotgun (WGS) entry which is preliminary data.</text>
</comment>
<dbReference type="Pfam" id="PF04230">
    <property type="entry name" value="PS_pyruv_trans"/>
    <property type="match status" value="1"/>
</dbReference>
<evidence type="ECO:0000313" key="3">
    <source>
        <dbReference type="Proteomes" id="UP000076510"/>
    </source>
</evidence>
<feature type="domain" description="Polysaccharide pyruvyl transferase" evidence="1">
    <location>
        <begin position="47"/>
        <end position="293"/>
    </location>
</feature>
<dbReference type="RefSeq" id="WP_063191910.1">
    <property type="nucleotide sequence ID" value="NZ_LQQY01000045.1"/>
</dbReference>
<gene>
    <name evidence="2" type="ORF">AV649_08635</name>
</gene>
<protein>
    <recommendedName>
        <fullName evidence="1">Polysaccharide pyruvyl transferase domain-containing protein</fullName>
    </recommendedName>
</protein>
<accession>A0A165INW2</accession>
<evidence type="ECO:0000313" key="2">
    <source>
        <dbReference type="EMBL" id="KZE43899.1"/>
    </source>
</evidence>
<dbReference type="InterPro" id="IPR007345">
    <property type="entry name" value="Polysacch_pyruvyl_Trfase"/>
</dbReference>
<name>A0A165INW2_9BACI</name>